<dbReference type="GeneID" id="37272212"/>
<feature type="compositionally biased region" description="Basic and acidic residues" evidence="3">
    <location>
        <begin position="395"/>
        <end position="411"/>
    </location>
</feature>
<evidence type="ECO:0000256" key="3">
    <source>
        <dbReference type="SAM" id="MobiDB-lite"/>
    </source>
</evidence>
<evidence type="ECO:0000256" key="1">
    <source>
        <dbReference type="ARBA" id="ARBA00022443"/>
    </source>
</evidence>
<feature type="region of interest" description="Disordered" evidence="3">
    <location>
        <begin position="1087"/>
        <end position="1110"/>
    </location>
</feature>
<dbReference type="InterPro" id="IPR001452">
    <property type="entry name" value="SH3_domain"/>
</dbReference>
<dbReference type="FunFam" id="2.30.30.40:FF:000035">
    <property type="entry name" value="SH3 domain containing protein"/>
    <property type="match status" value="1"/>
</dbReference>
<accession>A0A316ZFM3</accession>
<evidence type="ECO:0008006" key="8">
    <source>
        <dbReference type="Google" id="ProtNLM"/>
    </source>
</evidence>
<name>A0A316ZFM3_9BASI</name>
<dbReference type="PROSITE" id="PS50200">
    <property type="entry name" value="RA"/>
    <property type="match status" value="1"/>
</dbReference>
<dbReference type="GO" id="GO:0030950">
    <property type="term" value="P:establishment or maintenance of actin cytoskeleton polarity"/>
    <property type="evidence" value="ECO:0007669"/>
    <property type="project" value="TreeGrafter"/>
</dbReference>
<gene>
    <name evidence="6" type="ORF">FA09DRAFT_345022</name>
</gene>
<dbReference type="RefSeq" id="XP_025600600.1">
    <property type="nucleotide sequence ID" value="XM_025744668.1"/>
</dbReference>
<dbReference type="OrthoDB" id="196165at2759"/>
<dbReference type="SUPFAM" id="SSF50044">
    <property type="entry name" value="SH3-domain"/>
    <property type="match status" value="1"/>
</dbReference>
<dbReference type="Gene3D" id="3.10.20.90">
    <property type="entry name" value="Phosphatidylinositol 3-kinase Catalytic Subunit, Chain A, domain 1"/>
    <property type="match status" value="1"/>
</dbReference>
<feature type="compositionally biased region" description="Basic and acidic residues" evidence="3">
    <location>
        <begin position="581"/>
        <end position="590"/>
    </location>
</feature>
<evidence type="ECO:0000313" key="7">
    <source>
        <dbReference type="Proteomes" id="UP000245946"/>
    </source>
</evidence>
<dbReference type="Gene3D" id="2.30.30.40">
    <property type="entry name" value="SH3 Domains"/>
    <property type="match status" value="1"/>
</dbReference>
<reference evidence="6 7" key="1">
    <citation type="journal article" date="2018" name="Mol. Biol. Evol.">
        <title>Broad Genomic Sampling Reveals a Smut Pathogenic Ancestry of the Fungal Clade Ustilaginomycotina.</title>
        <authorList>
            <person name="Kijpornyongpan T."/>
            <person name="Mondo S.J."/>
            <person name="Barry K."/>
            <person name="Sandor L."/>
            <person name="Lee J."/>
            <person name="Lipzen A."/>
            <person name="Pangilinan J."/>
            <person name="LaButti K."/>
            <person name="Hainaut M."/>
            <person name="Henrissat B."/>
            <person name="Grigoriev I.V."/>
            <person name="Spatafora J.W."/>
            <person name="Aime M.C."/>
        </authorList>
    </citation>
    <scope>NUCLEOTIDE SEQUENCE [LARGE SCALE GENOMIC DNA]</scope>
    <source>
        <strain evidence="6 7">MCA 4186</strain>
    </source>
</reference>
<dbReference type="InterPro" id="IPR036028">
    <property type="entry name" value="SH3-like_dom_sf"/>
</dbReference>
<dbReference type="InterPro" id="IPR029071">
    <property type="entry name" value="Ubiquitin-like_domsf"/>
</dbReference>
<dbReference type="CDD" id="cd17043">
    <property type="entry name" value="RA"/>
    <property type="match status" value="1"/>
</dbReference>
<dbReference type="Pfam" id="PF00788">
    <property type="entry name" value="RA"/>
    <property type="match status" value="1"/>
</dbReference>
<feature type="compositionally biased region" description="Low complexity" evidence="3">
    <location>
        <begin position="412"/>
        <end position="463"/>
    </location>
</feature>
<dbReference type="SMART" id="SM00314">
    <property type="entry name" value="RA"/>
    <property type="match status" value="1"/>
</dbReference>
<feature type="region of interest" description="Disordered" evidence="3">
    <location>
        <begin position="1386"/>
        <end position="1417"/>
    </location>
</feature>
<sequence>MAQVRPALTVDVGLAQQPGGSAPQGRAATQAARAAIHAARSAQAPASQRDGDDELDEAQPGDGADGFSSDEDGDGVDAYASAQRRLKNGAASVGARATRDQSHGAAQTTRRRYPGEESDSSQEGEHEREDYGPEDAEMEGNSDEDGVYDEDDEDDDMSSSPSIPDENIDFDLVYALHNFVATVEGQATVHKGNSLTLLDDSNSYWWLVRVLRTQEVGYIPAENIETPFERLARLNKHRNVDLTSATDDDHIQVPEKIYVSHLVKQRLYGPNGGISAHSGKLSALSRRREGGEPQHMAKETKRIGKRGVVFGPPTYLEHSGNEMSSEEEFDEEDMMEMDGQEYDDEEEEEEEADLEPAVAEGESVGGGVRPRAAQAGAPGFDRMEPDDGMDWDAAEAERVQREQEAQNERQEAQQAQHAQQQQLQEQHQHQQQYQRDLQAQQQEQHQRQMQHQQQQRMALAQRQGVAGPSAQQQGGTRAGELNAAGMQDRRPPSERSLSSSSSLAGQPAAPSQVQASRERSGSDLSANSSVQAGRLSPGLSPDAKKEREQRRTSNRKSRGEDDGAEEKSAKKRSGVFSGLFSRKDKKDRKSGTFSDDGVMAGRSSEDSYAGSQGNRRSGAMSPGASTGFGRTVQERDRAQQEAYQRQFLSEPRAQLSPGDSSLGGPGPDYSPGLPNQNFRARPGSLIGTPSTVPMLNVLRVFAGDDIDSDATFKTVLLNEATQAADLVRQSMQRFRLGSGHDPSEYFLSVKLLEGDERALAGHEQPLRVFDQLTDATPERGTPTIPSVKRSSVGSISSISSNLSLNPAIARLGDDFSDDHAVKFYLNRRMRASTRHSSANASPHLSSVAMSNDGSYLGRGALGDGSLTSSLMLPDSSEASQSSAPSRFALRLIIFPSDLPEGTVFDPQTNALIPASVLQERGASGNVASEGVQQQYREKILALPRNTTVAEVIEQGLERFGIMEGLVEGGDDVEERSSRRRSKGRVRYGLSVDLRNKERPLAPASKVLEAYPVQPIFREAPGKSRSEKRRSFDPATLLSMVSDIRSDDPVFILRQVLQTGRSRSARALSPTEGVLIDKVNERRQAELETVAPAPSPRAAAEGAVEAPGSGSAAGMSRQEIIAAQRAAAHERRAAVLGAQRNEAHGVDVVLSDQARIRSSRSAESGRMRYSYVPETGAEQDISAIIEDVLRDQNNALAPGDALRPPISRDVSRGTFVSDAGYESASSELNPSSPLSLREVNLTLDAFGSEGDLQTAPLALNKKSARAPAASAGNADLLETFVRNPAASEANIDERIDQVLSRVAGASSSSMRGGDSYDSRNGRSGSVTPPADARHRVNGSGLSQSQTSPRGADNMSAPMAAVAAVGAGVAAGAAALTAGAVNALSTAVGGGQERADGSSRATPTEASSRAAPTGGARIRTPAPFIGGDFGLEHLYAVVDAAARRDPRRASPSAKASMPVSPRSRAAALSPQVAGLFAPQVPPFEGPAKTRESYSRLDNQLNALEDTLDKLLLDTMRAW</sequence>
<feature type="compositionally biased region" description="Polar residues" evidence="3">
    <location>
        <begin position="522"/>
        <end position="531"/>
    </location>
</feature>
<feature type="compositionally biased region" description="Acidic residues" evidence="3">
    <location>
        <begin position="132"/>
        <end position="157"/>
    </location>
</feature>
<keyword evidence="7" id="KW-1185">Reference proteome</keyword>
<protein>
    <recommendedName>
        <fullName evidence="8">SH3 domain-containing protein</fullName>
    </recommendedName>
</protein>
<feature type="compositionally biased region" description="Low complexity" evidence="3">
    <location>
        <begin position="21"/>
        <end position="48"/>
    </location>
</feature>
<dbReference type="InterPro" id="IPR053039">
    <property type="entry name" value="Polarity_Bud-Selection_Reg"/>
</dbReference>
<dbReference type="PANTHER" id="PTHR47775:SF1">
    <property type="entry name" value="BUD SITE SELECTION PROTEIN 14"/>
    <property type="match status" value="1"/>
</dbReference>
<keyword evidence="1 2" id="KW-0728">SH3 domain</keyword>
<feature type="compositionally biased region" description="Basic and acidic residues" evidence="3">
    <location>
        <begin position="542"/>
        <end position="568"/>
    </location>
</feature>
<evidence type="ECO:0000259" key="4">
    <source>
        <dbReference type="PROSITE" id="PS50002"/>
    </source>
</evidence>
<evidence type="ECO:0000313" key="6">
    <source>
        <dbReference type="EMBL" id="PWO00322.1"/>
    </source>
</evidence>
<dbReference type="PANTHER" id="PTHR47775">
    <property type="entry name" value="BUD SITE SELECTION PROTEIN 14"/>
    <property type="match status" value="1"/>
</dbReference>
<dbReference type="GO" id="GO:0008104">
    <property type="term" value="P:intracellular protein localization"/>
    <property type="evidence" value="ECO:0007669"/>
    <property type="project" value="TreeGrafter"/>
</dbReference>
<dbReference type="InterPro" id="IPR000159">
    <property type="entry name" value="RA_dom"/>
</dbReference>
<dbReference type="GO" id="GO:0007165">
    <property type="term" value="P:signal transduction"/>
    <property type="evidence" value="ECO:0007669"/>
    <property type="project" value="InterPro"/>
</dbReference>
<feature type="region of interest" description="Disordered" evidence="3">
    <location>
        <begin position="1"/>
        <end position="165"/>
    </location>
</feature>
<organism evidence="6 7">
    <name type="scientific">Tilletiopsis washingtonensis</name>
    <dbReference type="NCBI Taxonomy" id="58919"/>
    <lineage>
        <taxon>Eukaryota</taxon>
        <taxon>Fungi</taxon>
        <taxon>Dikarya</taxon>
        <taxon>Basidiomycota</taxon>
        <taxon>Ustilaginomycotina</taxon>
        <taxon>Exobasidiomycetes</taxon>
        <taxon>Entylomatales</taxon>
        <taxon>Entylomatales incertae sedis</taxon>
        <taxon>Tilletiopsis</taxon>
    </lineage>
</organism>
<dbReference type="PROSITE" id="PS50002">
    <property type="entry name" value="SH3"/>
    <property type="match status" value="1"/>
</dbReference>
<dbReference type="EMBL" id="KZ819285">
    <property type="protein sequence ID" value="PWO00322.1"/>
    <property type="molecule type" value="Genomic_DNA"/>
</dbReference>
<feature type="domain" description="SH3" evidence="4">
    <location>
        <begin position="168"/>
        <end position="229"/>
    </location>
</feature>
<dbReference type="Pfam" id="PF00018">
    <property type="entry name" value="SH3_1"/>
    <property type="match status" value="1"/>
</dbReference>
<dbReference type="GO" id="GO:0051286">
    <property type="term" value="C:cell tip"/>
    <property type="evidence" value="ECO:0007669"/>
    <property type="project" value="TreeGrafter"/>
</dbReference>
<feature type="compositionally biased region" description="Low complexity" evidence="3">
    <location>
        <begin position="494"/>
        <end position="512"/>
    </location>
</feature>
<feature type="compositionally biased region" description="Polar residues" evidence="3">
    <location>
        <begin position="1338"/>
        <end position="1347"/>
    </location>
</feature>
<feature type="region of interest" description="Disordered" evidence="3">
    <location>
        <begin position="308"/>
        <end position="683"/>
    </location>
</feature>
<feature type="compositionally biased region" description="Acidic residues" evidence="3">
    <location>
        <begin position="324"/>
        <end position="354"/>
    </location>
</feature>
<dbReference type="SMART" id="SM00326">
    <property type="entry name" value="SH3"/>
    <property type="match status" value="1"/>
</dbReference>
<dbReference type="Proteomes" id="UP000245946">
    <property type="component" value="Unassembled WGS sequence"/>
</dbReference>
<evidence type="ECO:0000259" key="5">
    <source>
        <dbReference type="PROSITE" id="PS50200"/>
    </source>
</evidence>
<feature type="region of interest" description="Disordered" evidence="3">
    <location>
        <begin position="1301"/>
        <end position="1352"/>
    </location>
</feature>
<evidence type="ECO:0000256" key="2">
    <source>
        <dbReference type="PROSITE-ProRule" id="PRU00192"/>
    </source>
</evidence>
<feature type="compositionally biased region" description="Acidic residues" evidence="3">
    <location>
        <begin position="384"/>
        <end position="394"/>
    </location>
</feature>
<dbReference type="STRING" id="58919.A0A316ZFM3"/>
<feature type="domain" description="Ras-associating" evidence="5">
    <location>
        <begin position="697"/>
        <end position="830"/>
    </location>
</feature>
<dbReference type="GO" id="GO:0015630">
    <property type="term" value="C:microtubule cytoskeleton"/>
    <property type="evidence" value="ECO:0007669"/>
    <property type="project" value="TreeGrafter"/>
</dbReference>
<dbReference type="SUPFAM" id="SSF54236">
    <property type="entry name" value="Ubiquitin-like"/>
    <property type="match status" value="1"/>
</dbReference>
<proteinExistence type="predicted"/>